<dbReference type="Gene3D" id="3.40.50.720">
    <property type="entry name" value="NAD(P)-binding Rossmann-like Domain"/>
    <property type="match status" value="1"/>
</dbReference>
<accession>A0AA38WZD7</accession>
<feature type="domain" description="Enoyl reductase (ER)" evidence="3">
    <location>
        <begin position="21"/>
        <end position="361"/>
    </location>
</feature>
<dbReference type="InterPro" id="IPR036291">
    <property type="entry name" value="NAD(P)-bd_dom_sf"/>
</dbReference>
<keyword evidence="5" id="KW-1185">Reference proteome</keyword>
<dbReference type="InterPro" id="IPR047122">
    <property type="entry name" value="Trans-enoyl_RdTase-like"/>
</dbReference>
<dbReference type="PANTHER" id="PTHR45348:SF5">
    <property type="entry name" value="OXIDOREDUCTASE, PUTATIVE (AFU_ORTHOLOGUE AFUA_8G01420)-RELATED"/>
    <property type="match status" value="1"/>
</dbReference>
<dbReference type="SMART" id="SM00829">
    <property type="entry name" value="PKS_ER"/>
    <property type="match status" value="1"/>
</dbReference>
<dbReference type="Pfam" id="PF08240">
    <property type="entry name" value="ADH_N"/>
    <property type="match status" value="1"/>
</dbReference>
<dbReference type="EMBL" id="JAPDRK010000020">
    <property type="protein sequence ID" value="KAJ9603902.1"/>
    <property type="molecule type" value="Genomic_DNA"/>
</dbReference>
<dbReference type="AlphaFoldDB" id="A0AA38WZD7"/>
<dbReference type="SUPFAM" id="SSF50129">
    <property type="entry name" value="GroES-like"/>
    <property type="match status" value="1"/>
</dbReference>
<keyword evidence="2" id="KW-0560">Oxidoreductase</keyword>
<dbReference type="CDD" id="cd08249">
    <property type="entry name" value="enoyl_reductase_like"/>
    <property type="match status" value="1"/>
</dbReference>
<organism evidence="4 5">
    <name type="scientific">Cladophialophora chaetospira</name>
    <dbReference type="NCBI Taxonomy" id="386627"/>
    <lineage>
        <taxon>Eukaryota</taxon>
        <taxon>Fungi</taxon>
        <taxon>Dikarya</taxon>
        <taxon>Ascomycota</taxon>
        <taxon>Pezizomycotina</taxon>
        <taxon>Eurotiomycetes</taxon>
        <taxon>Chaetothyriomycetidae</taxon>
        <taxon>Chaetothyriales</taxon>
        <taxon>Herpotrichiellaceae</taxon>
        <taxon>Cladophialophora</taxon>
    </lineage>
</organism>
<comment type="similarity">
    <text evidence="1">Belongs to the zinc-containing alcohol dehydrogenase family.</text>
</comment>
<evidence type="ECO:0000259" key="3">
    <source>
        <dbReference type="SMART" id="SM00829"/>
    </source>
</evidence>
<dbReference type="InterPro" id="IPR020843">
    <property type="entry name" value="ER"/>
</dbReference>
<dbReference type="SUPFAM" id="SSF51735">
    <property type="entry name" value="NAD(P)-binding Rossmann-fold domains"/>
    <property type="match status" value="1"/>
</dbReference>
<protein>
    <recommendedName>
        <fullName evidence="3">Enoyl reductase (ER) domain-containing protein</fullName>
    </recommendedName>
</protein>
<gene>
    <name evidence="4" type="ORF">H2200_011424</name>
</gene>
<dbReference type="InterPro" id="IPR011032">
    <property type="entry name" value="GroES-like_sf"/>
</dbReference>
<comment type="caution">
    <text evidence="4">The sequence shown here is derived from an EMBL/GenBank/DDBJ whole genome shotgun (WGS) entry which is preliminary data.</text>
</comment>
<sequence>MAQQLSNLLPETMQEVIITPGPRATLQTVPTPHLLPNQILTRVIYTGTNPKDWKRAENAALNQRINQGDDFSGIIALVGSEVKNFRAGDRVACLHQPATSGGSFAQYAVSYDFATVHIPETVGFAEAATLPLVYNTAAVALYGVLGLPTPFAPVVSGKKVGLVVYGASTSVGVLALQLARLSNSHPIIAIAGASTSFIKPLLDESKGDVLLDYRAGSDAVISAAKSALSSSGVDHIDFALDCVSEGTTTELVAQILGSNGTVARLLPVPENLTLPNGVKAAMTVSTSVFAGAATGRETFTAETELANAFFRLLERGLAGGWIKPLPYEVVAPEKDGGWWTAVEKALQMLKAGEARGEKFVVRIGQE</sequence>
<dbReference type="PANTHER" id="PTHR45348">
    <property type="entry name" value="HYPOTHETICAL OXIDOREDUCTASE (EUROFUNG)"/>
    <property type="match status" value="1"/>
</dbReference>
<dbReference type="InterPro" id="IPR013154">
    <property type="entry name" value="ADH-like_N"/>
</dbReference>
<dbReference type="GO" id="GO:0016651">
    <property type="term" value="F:oxidoreductase activity, acting on NAD(P)H"/>
    <property type="evidence" value="ECO:0007669"/>
    <property type="project" value="InterPro"/>
</dbReference>
<evidence type="ECO:0000313" key="4">
    <source>
        <dbReference type="EMBL" id="KAJ9603902.1"/>
    </source>
</evidence>
<evidence type="ECO:0000256" key="2">
    <source>
        <dbReference type="ARBA" id="ARBA00023002"/>
    </source>
</evidence>
<evidence type="ECO:0000256" key="1">
    <source>
        <dbReference type="ARBA" id="ARBA00008072"/>
    </source>
</evidence>
<dbReference type="Gene3D" id="3.90.180.10">
    <property type="entry name" value="Medium-chain alcohol dehydrogenases, catalytic domain"/>
    <property type="match status" value="1"/>
</dbReference>
<reference evidence="4" key="1">
    <citation type="submission" date="2022-10" db="EMBL/GenBank/DDBJ databases">
        <title>Culturing micro-colonial fungi from biological soil crusts in the Mojave desert and describing Neophaeococcomyces mojavensis, and introducing the new genera and species Taxawa tesnikishii.</title>
        <authorList>
            <person name="Kurbessoian T."/>
            <person name="Stajich J.E."/>
        </authorList>
    </citation>
    <scope>NUCLEOTIDE SEQUENCE</scope>
    <source>
        <strain evidence="4">TK_41</strain>
    </source>
</reference>
<name>A0AA38WZD7_9EURO</name>
<evidence type="ECO:0000313" key="5">
    <source>
        <dbReference type="Proteomes" id="UP001172673"/>
    </source>
</evidence>
<dbReference type="Proteomes" id="UP001172673">
    <property type="component" value="Unassembled WGS sequence"/>
</dbReference>
<proteinExistence type="inferred from homology"/>